<dbReference type="GO" id="GO:0016874">
    <property type="term" value="F:ligase activity"/>
    <property type="evidence" value="ECO:0007669"/>
    <property type="project" value="UniProtKB-KW"/>
</dbReference>
<dbReference type="EMBL" id="ML977367">
    <property type="protein sequence ID" value="KAF2106032.1"/>
    <property type="molecule type" value="Genomic_DNA"/>
</dbReference>
<dbReference type="Proteomes" id="UP000799770">
    <property type="component" value="Unassembled WGS sequence"/>
</dbReference>
<reference evidence="1" key="1">
    <citation type="journal article" date="2020" name="Stud. Mycol.">
        <title>101 Dothideomycetes genomes: a test case for predicting lifestyles and emergence of pathogens.</title>
        <authorList>
            <person name="Haridas S."/>
            <person name="Albert R."/>
            <person name="Binder M."/>
            <person name="Bloem J."/>
            <person name="Labutti K."/>
            <person name="Salamov A."/>
            <person name="Andreopoulos B."/>
            <person name="Baker S."/>
            <person name="Barry K."/>
            <person name="Bills G."/>
            <person name="Bluhm B."/>
            <person name="Cannon C."/>
            <person name="Castanera R."/>
            <person name="Culley D."/>
            <person name="Daum C."/>
            <person name="Ezra D."/>
            <person name="Gonzalez J."/>
            <person name="Henrissat B."/>
            <person name="Kuo A."/>
            <person name="Liang C."/>
            <person name="Lipzen A."/>
            <person name="Lutzoni F."/>
            <person name="Magnuson J."/>
            <person name="Mondo S."/>
            <person name="Nolan M."/>
            <person name="Ohm R."/>
            <person name="Pangilinan J."/>
            <person name="Park H.-J."/>
            <person name="Ramirez L."/>
            <person name="Alfaro M."/>
            <person name="Sun H."/>
            <person name="Tritt A."/>
            <person name="Yoshinaga Y."/>
            <person name="Zwiers L.-H."/>
            <person name="Turgeon B."/>
            <person name="Goodwin S."/>
            <person name="Spatafora J."/>
            <person name="Crous P."/>
            <person name="Grigoriev I."/>
        </authorList>
    </citation>
    <scope>NUCLEOTIDE SEQUENCE</scope>
    <source>
        <strain evidence="1">CBS 627.86</strain>
    </source>
</reference>
<dbReference type="AlphaFoldDB" id="A0A6A5YFG8"/>
<accession>A0A6A5YFG8</accession>
<evidence type="ECO:0000313" key="2">
    <source>
        <dbReference type="Proteomes" id="UP000799770"/>
    </source>
</evidence>
<dbReference type="PANTHER" id="PTHR36847:SF1">
    <property type="entry name" value="AMIDOLIGASE ENZYME"/>
    <property type="match status" value="1"/>
</dbReference>
<dbReference type="InterPro" id="IPR022025">
    <property type="entry name" value="Amidoligase_2"/>
</dbReference>
<proteinExistence type="predicted"/>
<keyword evidence="2" id="KW-1185">Reference proteome</keyword>
<dbReference type="PANTHER" id="PTHR36847">
    <property type="entry name" value="AMIDOLIGASE ENZYME"/>
    <property type="match status" value="1"/>
</dbReference>
<protein>
    <submittedName>
        <fullName evidence="1">Putative amidoligase</fullName>
    </submittedName>
</protein>
<name>A0A6A5YFG8_9PLEO</name>
<keyword evidence="1" id="KW-0436">Ligase</keyword>
<dbReference type="Pfam" id="PF12224">
    <property type="entry name" value="Amidoligase_2"/>
    <property type="match status" value="1"/>
</dbReference>
<sequence>MERTSVTVGVELELFVRVLTDRSGEVHNWDGLDEDGRNEQVRRWMKEHLEQSGITANVEDEPPIGTSYDAWSIGVDSSVQLVKTSGNYEFYGIELRSPKFSTSEYHDKIMKLYNVLRKAFEIDVDASCGTHVHTRREDGWNDVDLFRISKGVIRYEDDVTKMYPARENNTYAQRNSLVFDKGKGLEGILAHINSFEGKENARKLLVNAISPDNYRAWNFGHLTGEKGECGTIEFRLPPGSGTAELCLKAIDFTVECVTQKFQ</sequence>
<evidence type="ECO:0000313" key="1">
    <source>
        <dbReference type="EMBL" id="KAF2106032.1"/>
    </source>
</evidence>
<dbReference type="OrthoDB" id="3790742at2759"/>
<gene>
    <name evidence="1" type="ORF">BDV96DRAFT_607690</name>
</gene>
<organism evidence="1 2">
    <name type="scientific">Lophiotrema nucula</name>
    <dbReference type="NCBI Taxonomy" id="690887"/>
    <lineage>
        <taxon>Eukaryota</taxon>
        <taxon>Fungi</taxon>
        <taxon>Dikarya</taxon>
        <taxon>Ascomycota</taxon>
        <taxon>Pezizomycotina</taxon>
        <taxon>Dothideomycetes</taxon>
        <taxon>Pleosporomycetidae</taxon>
        <taxon>Pleosporales</taxon>
        <taxon>Lophiotremataceae</taxon>
        <taxon>Lophiotrema</taxon>
    </lineage>
</organism>